<dbReference type="GO" id="GO:0032259">
    <property type="term" value="P:methylation"/>
    <property type="evidence" value="ECO:0007669"/>
    <property type="project" value="UniProtKB-KW"/>
</dbReference>
<proteinExistence type="predicted"/>
<keyword evidence="2 4" id="KW-0808">Transferase</keyword>
<evidence type="ECO:0000256" key="2">
    <source>
        <dbReference type="ARBA" id="ARBA00022679"/>
    </source>
</evidence>
<dbReference type="NCBIfam" id="TIGR03438">
    <property type="entry name" value="egtD_ergothio"/>
    <property type="match status" value="1"/>
</dbReference>
<dbReference type="Gene3D" id="3.40.50.150">
    <property type="entry name" value="Vaccinia Virus protein VP39"/>
    <property type="match status" value="1"/>
</dbReference>
<reference evidence="4 5" key="1">
    <citation type="submission" date="2022-10" db="EMBL/GenBank/DDBJ databases">
        <title>Aestuariibacter sp. AA17 isolated from Montipora capitata coral fragment.</title>
        <authorList>
            <person name="Emsley S.A."/>
            <person name="Pfannmuller K.M."/>
            <person name="Loughran R.M."/>
            <person name="Shlafstein M."/>
            <person name="Papke E."/>
            <person name="Saw J.H."/>
            <person name="Ushijima B."/>
            <person name="Videau P."/>
        </authorList>
    </citation>
    <scope>NUCLEOTIDE SEQUENCE [LARGE SCALE GENOMIC DNA]</scope>
    <source>
        <strain evidence="4 5">AA17</strain>
    </source>
</reference>
<keyword evidence="5" id="KW-1185">Reference proteome</keyword>
<dbReference type="InterPro" id="IPR019257">
    <property type="entry name" value="MeTrfase_dom"/>
</dbReference>
<evidence type="ECO:0000313" key="5">
    <source>
        <dbReference type="Proteomes" id="UP001652504"/>
    </source>
</evidence>
<accession>A0ABT3AD66</accession>
<gene>
    <name evidence="4" type="primary">egtD</name>
    <name evidence="4" type="ORF">OE749_16025</name>
</gene>
<protein>
    <submittedName>
        <fullName evidence="4">L-histidine N(Alpha)-methyltransferase</fullName>
        <ecNumber evidence="4">2.1.1.44</ecNumber>
    </submittedName>
</protein>
<dbReference type="RefSeq" id="WP_263713489.1">
    <property type="nucleotide sequence ID" value="NZ_JAOWKX010000009.1"/>
</dbReference>
<dbReference type="InterPro" id="IPR017804">
    <property type="entry name" value="MeTrfase_EgtD-like"/>
</dbReference>
<dbReference type="InterPro" id="IPR029063">
    <property type="entry name" value="SAM-dependent_MTases_sf"/>
</dbReference>
<evidence type="ECO:0000259" key="3">
    <source>
        <dbReference type="Pfam" id="PF10017"/>
    </source>
</evidence>
<sequence length="324" mass="36342">MSIFPTSTFNEFAFYDFEPETGDMLNDVVKGLSSLPKRLSPKYFYDETGSTLFDQICTLPEYYVTRTEISLLRAHASEMAESVGKQSTLFELGSGSSLKIRMLLDALKPNTYIPMDISKQHLLNASEKIATDYPWLDVNAVCVDYSQYWDSPFTEAENKVAFFPGSSLGNFEPNQAKQLLTRIAQLLGQGGMLLIGIDLRKDISILEPAYNDAAGVTAAFNKNILSHINRELSANFNPTNFIHKAIWNDALSRIEMHLLSTSAQEYSVGEHTFYFGEGESIHTENSYKYSVDGFQALAKESGYTSENVWVDAQDLFSIHLFSVN</sequence>
<dbReference type="SUPFAM" id="SSF53335">
    <property type="entry name" value="S-adenosyl-L-methionine-dependent methyltransferases"/>
    <property type="match status" value="1"/>
</dbReference>
<evidence type="ECO:0000313" key="4">
    <source>
        <dbReference type="EMBL" id="MCV2886201.1"/>
    </source>
</evidence>
<comment type="caution">
    <text evidence="4">The sequence shown here is derived from an EMBL/GenBank/DDBJ whole genome shotgun (WGS) entry which is preliminary data.</text>
</comment>
<keyword evidence="1 4" id="KW-0489">Methyltransferase</keyword>
<dbReference type="Proteomes" id="UP001652504">
    <property type="component" value="Unassembled WGS sequence"/>
</dbReference>
<name>A0ABT3AD66_9ALTE</name>
<dbReference type="InterPro" id="IPR035094">
    <property type="entry name" value="EgtD"/>
</dbReference>
<dbReference type="EC" id="2.1.1.44" evidence="4"/>
<feature type="domain" description="Histidine-specific methyltransferase SAM-dependent" evidence="3">
    <location>
        <begin position="26"/>
        <end position="322"/>
    </location>
</feature>
<dbReference type="Pfam" id="PF10017">
    <property type="entry name" value="Methyltransf_33"/>
    <property type="match status" value="1"/>
</dbReference>
<organism evidence="4 5">
    <name type="scientific">Fluctibacter corallii</name>
    <dbReference type="NCBI Taxonomy" id="2984329"/>
    <lineage>
        <taxon>Bacteria</taxon>
        <taxon>Pseudomonadati</taxon>
        <taxon>Pseudomonadota</taxon>
        <taxon>Gammaproteobacteria</taxon>
        <taxon>Alteromonadales</taxon>
        <taxon>Alteromonadaceae</taxon>
        <taxon>Fluctibacter</taxon>
    </lineage>
</organism>
<evidence type="ECO:0000256" key="1">
    <source>
        <dbReference type="ARBA" id="ARBA00022603"/>
    </source>
</evidence>
<dbReference type="PANTHER" id="PTHR43397:SF1">
    <property type="entry name" value="ERGOTHIONEINE BIOSYNTHESIS PROTEIN 1"/>
    <property type="match status" value="1"/>
</dbReference>
<dbReference type="InterPro" id="IPR051128">
    <property type="entry name" value="EgtD_Methyltrsf_superfamily"/>
</dbReference>
<dbReference type="GO" id="GO:0052706">
    <property type="term" value="F:L-histidine N(alpha)-methyltransferase activity"/>
    <property type="evidence" value="ECO:0007669"/>
    <property type="project" value="UniProtKB-EC"/>
</dbReference>
<dbReference type="PANTHER" id="PTHR43397">
    <property type="entry name" value="ERGOTHIONEINE BIOSYNTHESIS PROTEIN 1"/>
    <property type="match status" value="1"/>
</dbReference>
<dbReference type="EMBL" id="JAOWKX010000009">
    <property type="protein sequence ID" value="MCV2886201.1"/>
    <property type="molecule type" value="Genomic_DNA"/>
</dbReference>
<dbReference type="PIRSF" id="PIRSF018005">
    <property type="entry name" value="UCP018005"/>
    <property type="match status" value="1"/>
</dbReference>